<feature type="chain" id="PRO_5003929294" description="DUF4903 domain-containing protein" evidence="1">
    <location>
        <begin position="30"/>
        <end position="223"/>
    </location>
</feature>
<name>K9EMZ6_9BACE</name>
<dbReference type="OrthoDB" id="1081460at2"/>
<dbReference type="InterPro" id="IPR032597">
    <property type="entry name" value="DUF4903"/>
</dbReference>
<keyword evidence="3" id="KW-1185">Reference proteome</keyword>
<dbReference type="PROSITE" id="PS51257">
    <property type="entry name" value="PROKAR_LIPOPROTEIN"/>
    <property type="match status" value="1"/>
</dbReference>
<dbReference type="Pfam" id="PF16246">
    <property type="entry name" value="DUF4903"/>
    <property type="match status" value="1"/>
</dbReference>
<evidence type="ECO:0000313" key="2">
    <source>
        <dbReference type="EMBL" id="EKU92317.1"/>
    </source>
</evidence>
<dbReference type="AlphaFoldDB" id="K9EMZ6"/>
<dbReference type="eggNOG" id="ENOG5032WT4">
    <property type="taxonomic scope" value="Bacteria"/>
</dbReference>
<evidence type="ECO:0008006" key="4">
    <source>
        <dbReference type="Google" id="ProtNLM"/>
    </source>
</evidence>
<proteinExistence type="predicted"/>
<dbReference type="HOGENOM" id="CLU_1298820_0_0_10"/>
<protein>
    <recommendedName>
        <fullName evidence="4">DUF4903 domain-containing protein</fullName>
    </recommendedName>
</protein>
<sequence>MHPDSKKNKFLFAVALTVLCCTTFFSCTADEELTQKPVSDEYISIAREILQDSIVVNATAMQGTVNKTLLDEGCPLKYYLKWKSETSDMLNIQLKGFSVGKMPVTIWFSINCKFMQLNTWEKEEYTGDGWIKFQGTGGSTRYTGNQNDEEGSYESGDGGAGSVTGYFNAKTNEIEFVTNFNVMNMSSDVYLQKVDPTRIDRFETDFAQYEKDLAEYKKEHGIK</sequence>
<reference evidence="2 3" key="1">
    <citation type="submission" date="2012-09" db="EMBL/GenBank/DDBJ databases">
        <title>The Genome Sequence of Bacteroides oleiciplenus YIT 12058.</title>
        <authorList>
            <consortium name="The Broad Institute Genome Sequencing Platform"/>
            <person name="Earl A."/>
            <person name="Ward D."/>
            <person name="Feldgarden M."/>
            <person name="Gevers D."/>
            <person name="Morotomi M."/>
            <person name="Walker B."/>
            <person name="Young S.K."/>
            <person name="Zeng Q."/>
            <person name="Gargeya S."/>
            <person name="Fitzgerald M."/>
            <person name="Haas B."/>
            <person name="Abouelleil A."/>
            <person name="Alvarado L."/>
            <person name="Arachchi H.M."/>
            <person name="Berlin A.M."/>
            <person name="Chapman S.B."/>
            <person name="Goldberg J."/>
            <person name="Griggs A."/>
            <person name="Gujja S."/>
            <person name="Hansen M."/>
            <person name="Howarth C."/>
            <person name="Imamovic A."/>
            <person name="Larimer J."/>
            <person name="McCowen C."/>
            <person name="Montmayeur A."/>
            <person name="Murphy C."/>
            <person name="Neiman D."/>
            <person name="Pearson M."/>
            <person name="Priest M."/>
            <person name="Roberts A."/>
            <person name="Saif S."/>
            <person name="Shea T."/>
            <person name="Sisk P."/>
            <person name="Sykes S."/>
            <person name="Wortman J."/>
            <person name="Nusbaum C."/>
            <person name="Birren B."/>
        </authorList>
    </citation>
    <scope>NUCLEOTIDE SEQUENCE [LARGE SCALE GENOMIC DNA]</scope>
    <source>
        <strain evidence="2 3">YIT 12058</strain>
    </source>
</reference>
<accession>K9EMZ6</accession>
<comment type="caution">
    <text evidence="2">The sequence shown here is derived from an EMBL/GenBank/DDBJ whole genome shotgun (WGS) entry which is preliminary data.</text>
</comment>
<dbReference type="EMBL" id="ADLF01000002">
    <property type="protein sequence ID" value="EKU92317.1"/>
    <property type="molecule type" value="Genomic_DNA"/>
</dbReference>
<evidence type="ECO:0000256" key="1">
    <source>
        <dbReference type="SAM" id="SignalP"/>
    </source>
</evidence>
<gene>
    <name evidence="2" type="ORF">HMPREF9447_00767</name>
</gene>
<feature type="signal peptide" evidence="1">
    <location>
        <begin position="1"/>
        <end position="29"/>
    </location>
</feature>
<organism evidence="2 3">
    <name type="scientific">Bacteroides oleiciplenus YIT 12058</name>
    <dbReference type="NCBI Taxonomy" id="742727"/>
    <lineage>
        <taxon>Bacteria</taxon>
        <taxon>Pseudomonadati</taxon>
        <taxon>Bacteroidota</taxon>
        <taxon>Bacteroidia</taxon>
        <taxon>Bacteroidales</taxon>
        <taxon>Bacteroidaceae</taxon>
        <taxon>Bacteroides</taxon>
    </lineage>
</organism>
<dbReference type="PATRIC" id="fig|742727.4.peg.767"/>
<dbReference type="Proteomes" id="UP000009872">
    <property type="component" value="Unassembled WGS sequence"/>
</dbReference>
<dbReference type="STRING" id="742727.HMPREF9447_00767"/>
<keyword evidence="1" id="KW-0732">Signal</keyword>
<evidence type="ECO:0000313" key="3">
    <source>
        <dbReference type="Proteomes" id="UP000009872"/>
    </source>
</evidence>
<dbReference type="RefSeq" id="WP_009128217.1">
    <property type="nucleotide sequence ID" value="NZ_JH992940.1"/>
</dbReference>